<dbReference type="RefSeq" id="WP_012919321.1">
    <property type="nucleotide sequence ID" value="NC_013729.1"/>
</dbReference>
<dbReference type="OrthoDB" id="3827560at2"/>
<dbReference type="eggNOG" id="ENOG502ZIHR">
    <property type="taxonomic scope" value="Bacteria"/>
</dbReference>
<gene>
    <name evidence="1" type="ordered locus">Kfla_1670</name>
</gene>
<organism evidence="1 2">
    <name type="scientific">Kribbella flavida (strain DSM 17836 / JCM 10339 / NBRC 14399)</name>
    <dbReference type="NCBI Taxonomy" id="479435"/>
    <lineage>
        <taxon>Bacteria</taxon>
        <taxon>Bacillati</taxon>
        <taxon>Actinomycetota</taxon>
        <taxon>Actinomycetes</taxon>
        <taxon>Propionibacteriales</taxon>
        <taxon>Kribbellaceae</taxon>
        <taxon>Kribbella</taxon>
    </lineage>
</organism>
<dbReference type="EMBL" id="CP001736">
    <property type="protein sequence ID" value="ADB30765.1"/>
    <property type="molecule type" value="Genomic_DNA"/>
</dbReference>
<protein>
    <submittedName>
        <fullName evidence="1">Uncharacterized protein</fullName>
    </submittedName>
</protein>
<keyword evidence="2" id="KW-1185">Reference proteome</keyword>
<dbReference type="AlphaFoldDB" id="D2PMM1"/>
<accession>D2PMM1</accession>
<reference evidence="2" key="1">
    <citation type="submission" date="2009-09" db="EMBL/GenBank/DDBJ databases">
        <title>The complete genome of Kribbella flavida DSM 17836.</title>
        <authorList>
            <consortium name="US DOE Joint Genome Institute (JGI-PGF)"/>
            <person name="Lucas S."/>
            <person name="Copeland A."/>
            <person name="Lapidus A."/>
            <person name="Glavina del Rio T."/>
            <person name="Dalin E."/>
            <person name="Tice H."/>
            <person name="Bruce D."/>
            <person name="Goodwin L."/>
            <person name="Pitluck S."/>
            <person name="Kyrpides N."/>
            <person name="Mavromatis K."/>
            <person name="Ivanova N."/>
            <person name="Saunders E."/>
            <person name="Brettin T."/>
            <person name="Detter J.C."/>
            <person name="Han C."/>
            <person name="Larimer F."/>
            <person name="Land M."/>
            <person name="Hauser L."/>
            <person name="Markowitz V."/>
            <person name="Cheng J.-F."/>
            <person name="Hugenholtz P."/>
            <person name="Woyke T."/>
            <person name="Wu D."/>
            <person name="Pukall R."/>
            <person name="Klenk H.-P."/>
            <person name="Eisen J.A."/>
        </authorList>
    </citation>
    <scope>NUCLEOTIDE SEQUENCE [LARGE SCALE GENOMIC DNA]</scope>
    <source>
        <strain evidence="2">DSM 17836 / JCM 10339 / NBRC 14399</strain>
    </source>
</reference>
<reference evidence="1 2" key="2">
    <citation type="journal article" date="2010" name="Stand. Genomic Sci.">
        <title>Complete genome sequence of Kribbella flavida type strain (IFO 14399).</title>
        <authorList>
            <person name="Pukall R."/>
            <person name="Lapidus A."/>
            <person name="Glavina Del Rio T."/>
            <person name="Copeland A."/>
            <person name="Tice H."/>
            <person name="Cheng J.-F."/>
            <person name="Lucas S."/>
            <person name="Chen F."/>
            <person name="Nolan M."/>
            <person name="LaButti K."/>
            <person name="Pati A."/>
            <person name="Ivanova N."/>
            <person name="Mavrommatis K."/>
            <person name="Mikhailova N."/>
            <person name="Pitluck S."/>
            <person name="Bruce D."/>
            <person name="Goodwin L."/>
            <person name="Land M."/>
            <person name="Hauser L."/>
            <person name="Chang Y.-J."/>
            <person name="Jeffries C.D."/>
            <person name="Chen A."/>
            <person name="Palaniappan K."/>
            <person name="Chain P."/>
            <person name="Rohde M."/>
            <person name="Goeker M."/>
            <person name="Bristow J."/>
            <person name="Eisen J.A."/>
            <person name="Markowitz V."/>
            <person name="Hugenholtz P."/>
            <person name="Kyrpides N.C."/>
            <person name="Klenk H.-P."/>
            <person name="Brettin T."/>
        </authorList>
    </citation>
    <scope>NUCLEOTIDE SEQUENCE [LARGE SCALE GENOMIC DNA]</scope>
    <source>
        <strain evidence="2">DSM 17836 / JCM 10339 / NBRC 14399</strain>
    </source>
</reference>
<dbReference type="KEGG" id="kfl:Kfla_1670"/>
<name>D2PMM1_KRIFD</name>
<evidence type="ECO:0000313" key="1">
    <source>
        <dbReference type="EMBL" id="ADB30765.1"/>
    </source>
</evidence>
<proteinExistence type="predicted"/>
<dbReference type="HOGENOM" id="CLU_1883020_0_0_11"/>
<dbReference type="STRING" id="479435.Kfla_1670"/>
<sequence length="135" mass="15138">MDRRELLLEVRRTRNDCVFGLRLTLDAQRGERGIAFAESYDYLPLPGDPGREYIYSVYAPYDALGPLTAYFEQLLGQTFDGTPADRFVACFHALVAAGELGDNLALQENHRRVATWCEAAGIPAESETFSWINSD</sequence>
<evidence type="ECO:0000313" key="2">
    <source>
        <dbReference type="Proteomes" id="UP000007967"/>
    </source>
</evidence>
<dbReference type="Proteomes" id="UP000007967">
    <property type="component" value="Chromosome"/>
</dbReference>